<dbReference type="InterPro" id="IPR001763">
    <property type="entry name" value="Rhodanese-like_dom"/>
</dbReference>
<evidence type="ECO:0000313" key="11">
    <source>
        <dbReference type="EMBL" id="EFN55599.1"/>
    </source>
</evidence>
<protein>
    <recommendedName>
        <fullName evidence="3">tRNA-5-taurinomethyluridine 2-sulfurtransferase</fullName>
        <ecNumber evidence="3">2.8.1.14</ecNumber>
    </recommendedName>
</protein>
<dbReference type="GO" id="GO:0061708">
    <property type="term" value="F:tRNA-5-taurinomethyluridine 2-sulfurtransferase"/>
    <property type="evidence" value="ECO:0007669"/>
    <property type="project" value="UniProtKB-EC"/>
</dbReference>
<gene>
    <name evidence="11" type="ORF">CHLNCDRAFT_35486</name>
</gene>
<proteinExistence type="inferred from homology"/>
<evidence type="ECO:0000256" key="9">
    <source>
        <dbReference type="ARBA" id="ARBA00049564"/>
    </source>
</evidence>
<dbReference type="Proteomes" id="UP000008141">
    <property type="component" value="Unassembled WGS sequence"/>
</dbReference>
<reference evidence="11 12" key="1">
    <citation type="journal article" date="2010" name="Plant Cell">
        <title>The Chlorella variabilis NC64A genome reveals adaptation to photosymbiosis, coevolution with viruses, and cryptic sex.</title>
        <authorList>
            <person name="Blanc G."/>
            <person name="Duncan G."/>
            <person name="Agarkova I."/>
            <person name="Borodovsky M."/>
            <person name="Gurnon J."/>
            <person name="Kuo A."/>
            <person name="Lindquist E."/>
            <person name="Lucas S."/>
            <person name="Pangilinan J."/>
            <person name="Polle J."/>
            <person name="Salamov A."/>
            <person name="Terry A."/>
            <person name="Yamada T."/>
            <person name="Dunigan D.D."/>
            <person name="Grigoriev I.V."/>
            <person name="Claverie J.M."/>
            <person name="Van Etten J.L."/>
        </authorList>
    </citation>
    <scope>NUCLEOTIDE SEQUENCE [LARGE SCALE GENOMIC DNA]</scope>
    <source>
        <strain evidence="11 12">NC64A</strain>
    </source>
</reference>
<keyword evidence="8" id="KW-1015">Disulfide bond</keyword>
<keyword evidence="6" id="KW-0819">tRNA processing</keyword>
<dbReference type="EMBL" id="GL433844">
    <property type="protein sequence ID" value="EFN55599.1"/>
    <property type="molecule type" value="Genomic_DNA"/>
</dbReference>
<evidence type="ECO:0000256" key="5">
    <source>
        <dbReference type="ARBA" id="ARBA00022679"/>
    </source>
</evidence>
<dbReference type="EC" id="2.8.1.14" evidence="3"/>
<dbReference type="Pfam" id="PF03054">
    <property type="entry name" value="tRNA_Me_trans"/>
    <property type="match status" value="1"/>
</dbReference>
<dbReference type="Gene3D" id="3.40.50.620">
    <property type="entry name" value="HUPs"/>
    <property type="match status" value="2"/>
</dbReference>
<evidence type="ECO:0000256" key="1">
    <source>
        <dbReference type="ARBA" id="ARBA00003986"/>
    </source>
</evidence>
<dbReference type="Gene3D" id="2.40.30.10">
    <property type="entry name" value="Translation factors"/>
    <property type="match status" value="1"/>
</dbReference>
<dbReference type="SUPFAM" id="SSF52402">
    <property type="entry name" value="Adenine nucleotide alpha hydrolases-like"/>
    <property type="match status" value="1"/>
</dbReference>
<evidence type="ECO:0000313" key="12">
    <source>
        <dbReference type="Proteomes" id="UP000008141"/>
    </source>
</evidence>
<keyword evidence="12" id="KW-1185">Reference proteome</keyword>
<dbReference type="CDD" id="cd01998">
    <property type="entry name" value="MnmA_TRMU-like"/>
    <property type="match status" value="1"/>
</dbReference>
<evidence type="ECO:0000256" key="7">
    <source>
        <dbReference type="ARBA" id="ARBA00022884"/>
    </source>
</evidence>
<dbReference type="PROSITE" id="PS50206">
    <property type="entry name" value="RHODANESE_3"/>
    <property type="match status" value="1"/>
</dbReference>
<dbReference type="GeneID" id="17355088"/>
<organism evidence="12">
    <name type="scientific">Chlorella variabilis</name>
    <name type="common">Green alga</name>
    <dbReference type="NCBI Taxonomy" id="554065"/>
    <lineage>
        <taxon>Eukaryota</taxon>
        <taxon>Viridiplantae</taxon>
        <taxon>Chlorophyta</taxon>
        <taxon>core chlorophytes</taxon>
        <taxon>Trebouxiophyceae</taxon>
        <taxon>Chlorellales</taxon>
        <taxon>Chlorellaceae</taxon>
        <taxon>Chlorella clade</taxon>
        <taxon>Chlorella</taxon>
    </lineage>
</organism>
<keyword evidence="4" id="KW-0820">tRNA-binding</keyword>
<accession>E1ZF29</accession>
<dbReference type="GO" id="GO:0002143">
    <property type="term" value="P:tRNA wobble position uridine thiolation"/>
    <property type="evidence" value="ECO:0007669"/>
    <property type="project" value="TreeGrafter"/>
</dbReference>
<dbReference type="OrthoDB" id="3685at2759"/>
<dbReference type="InParanoid" id="E1ZF29"/>
<comment type="function">
    <text evidence="1">Catalyzes the 2-thiolation of uridine at the wobble position (U34) of mitochondrial tRNA(Lys), tRNA(Glu) and tRNA(Gln). Required for the formation of 5-taurinomethyl-2-thiouridine (tm5s2U) of mitochondrial tRNA(Lys), tRNA(Glu), and tRNA(Gln) at the wobble position. ATP is required to activate the C2 atom of the wobble base.</text>
</comment>
<evidence type="ECO:0000256" key="8">
    <source>
        <dbReference type="ARBA" id="ARBA00023157"/>
    </source>
</evidence>
<dbReference type="Pfam" id="PF20258">
    <property type="entry name" value="tRNA_Me_trans_C"/>
    <property type="match status" value="1"/>
</dbReference>
<dbReference type="OMA" id="LFMRNWN"/>
<dbReference type="eggNOG" id="KOG2805">
    <property type="taxonomic scope" value="Eukaryota"/>
</dbReference>
<evidence type="ECO:0000256" key="6">
    <source>
        <dbReference type="ARBA" id="ARBA00022694"/>
    </source>
</evidence>
<evidence type="ECO:0000256" key="4">
    <source>
        <dbReference type="ARBA" id="ARBA00022555"/>
    </source>
</evidence>
<dbReference type="PANTHER" id="PTHR11933">
    <property type="entry name" value="TRNA 5-METHYLAMINOMETHYL-2-THIOURIDYLATE -METHYLTRANSFERASE"/>
    <property type="match status" value="1"/>
</dbReference>
<keyword evidence="7" id="KW-0694">RNA-binding</keyword>
<dbReference type="RefSeq" id="XP_005847701.1">
    <property type="nucleotide sequence ID" value="XM_005847639.1"/>
</dbReference>
<dbReference type="InterPro" id="IPR023382">
    <property type="entry name" value="MnmA-like_central_sf"/>
</dbReference>
<dbReference type="GO" id="GO:0000049">
    <property type="term" value="F:tRNA binding"/>
    <property type="evidence" value="ECO:0007669"/>
    <property type="project" value="UniProtKB-KW"/>
</dbReference>
<dbReference type="Gene3D" id="2.30.30.280">
    <property type="entry name" value="Adenine nucleotide alpha hydrolases-like domains"/>
    <property type="match status" value="1"/>
</dbReference>
<comment type="catalytic activity">
    <reaction evidence="9">
        <text>5-taurinomethyluridine(34) in tRNA + S-sulfanyl-L-cysteinyl-[protein] + AH2 + ATP = 5-taurinomethyl-2-thiouridine(34) in tRNA + L-cysteinyl-[protein] + A + AMP + diphosphate + H(+)</text>
        <dbReference type="Rhea" id="RHEA:47040"/>
        <dbReference type="Rhea" id="RHEA-COMP:10131"/>
        <dbReference type="Rhea" id="RHEA-COMP:11726"/>
        <dbReference type="Rhea" id="RHEA-COMP:11732"/>
        <dbReference type="Rhea" id="RHEA-COMP:11733"/>
        <dbReference type="ChEBI" id="CHEBI:13193"/>
        <dbReference type="ChEBI" id="CHEBI:15378"/>
        <dbReference type="ChEBI" id="CHEBI:17499"/>
        <dbReference type="ChEBI" id="CHEBI:29950"/>
        <dbReference type="ChEBI" id="CHEBI:30616"/>
        <dbReference type="ChEBI" id="CHEBI:33019"/>
        <dbReference type="ChEBI" id="CHEBI:61963"/>
        <dbReference type="ChEBI" id="CHEBI:87171"/>
        <dbReference type="ChEBI" id="CHEBI:87172"/>
        <dbReference type="ChEBI" id="CHEBI:456215"/>
        <dbReference type="EC" id="2.8.1.14"/>
    </reaction>
</comment>
<evidence type="ECO:0000256" key="3">
    <source>
        <dbReference type="ARBA" id="ARBA00011953"/>
    </source>
</evidence>
<comment type="similarity">
    <text evidence="2">Belongs to the MnmA/TRMU family.</text>
</comment>
<dbReference type="AlphaFoldDB" id="E1ZF29"/>
<dbReference type="KEGG" id="cvr:CHLNCDRAFT_35486"/>
<evidence type="ECO:0000256" key="2">
    <source>
        <dbReference type="ARBA" id="ARBA00006191"/>
    </source>
</evidence>
<name>E1ZF29_CHLVA</name>
<keyword evidence="5" id="KW-0808">Transferase</keyword>
<sequence length="418" mass="43207">MHSAAGADLPGRGRRVAVGISGGVDSAVAALLLQWQGYEVVGVFMRNWDEGEETGNQNCSGGCPAAHRGGMRGFRRGAPGQAACAAGPTGLGVFSEFLAQCGRGLTPNPDLACNRHIKFDALLSFAGQLGAGLVATGHYARLAPGGGGGGGGGVSLLRGADRLKDQSYFLASVQPAALRRVLFPVGHLSKAEVRRLAAAAGLATADKRSSAGICFIGRRNFAAFLGQYLAPLPGRYVDVGSGAVLGTCPDLAAVTHGQRPGIGGAPERVYAVGKDVVERVVYVAQGRGHPALLCTTALLRTPHWLSAGHAAQLAAQGWLRCQYKARYGQQPRPSERLGFRPSAYCRLQPQDSRMLGSYLVVRFDEPGVAITPQQACVLYDGELCLGAALIALPGTSLHEEAGGDGSAGQRLDTAGASA</sequence>
<dbReference type="InterPro" id="IPR046885">
    <property type="entry name" value="MnmA-like_C"/>
</dbReference>
<dbReference type="PANTHER" id="PTHR11933:SF5">
    <property type="entry name" value="MITOCHONDRIAL TRNA-SPECIFIC 2-THIOURIDYLASE 1"/>
    <property type="match status" value="1"/>
</dbReference>
<dbReference type="STRING" id="554065.E1ZF29"/>
<feature type="domain" description="Rhodanese" evidence="10">
    <location>
        <begin position="10"/>
        <end position="60"/>
    </location>
</feature>
<dbReference type="NCBIfam" id="TIGR00420">
    <property type="entry name" value="trmU"/>
    <property type="match status" value="1"/>
</dbReference>
<dbReference type="InterPro" id="IPR004506">
    <property type="entry name" value="MnmA-like"/>
</dbReference>
<dbReference type="InterPro" id="IPR014729">
    <property type="entry name" value="Rossmann-like_a/b/a_fold"/>
</dbReference>
<evidence type="ECO:0000259" key="10">
    <source>
        <dbReference type="PROSITE" id="PS50206"/>
    </source>
</evidence>